<proteinExistence type="predicted"/>
<feature type="region of interest" description="Disordered" evidence="1">
    <location>
        <begin position="35"/>
        <end position="54"/>
    </location>
</feature>
<name>A0A0V0RRA7_9BILA</name>
<organism evidence="2 3">
    <name type="scientific">Trichinella nelsoni</name>
    <dbReference type="NCBI Taxonomy" id="6336"/>
    <lineage>
        <taxon>Eukaryota</taxon>
        <taxon>Metazoa</taxon>
        <taxon>Ecdysozoa</taxon>
        <taxon>Nematoda</taxon>
        <taxon>Enoplea</taxon>
        <taxon>Dorylaimia</taxon>
        <taxon>Trichinellida</taxon>
        <taxon>Trichinellidae</taxon>
        <taxon>Trichinella</taxon>
    </lineage>
</organism>
<sequence>MLRCESMTFQRFDETEVINKNCLWHLVYLKEETTETVKSSSLSSSSIDEPSPTKIPCKTPEWITVTKTIIITIRPNEKQDSFSNLLFESL</sequence>
<dbReference type="AlphaFoldDB" id="A0A0V0RRA7"/>
<gene>
    <name evidence="2" type="ORF">T07_6894</name>
</gene>
<dbReference type="OrthoDB" id="10415251at2759"/>
<evidence type="ECO:0000313" key="2">
    <source>
        <dbReference type="EMBL" id="KRX16994.1"/>
    </source>
</evidence>
<reference evidence="2 3" key="1">
    <citation type="submission" date="2015-01" db="EMBL/GenBank/DDBJ databases">
        <title>Evolution of Trichinella species and genotypes.</title>
        <authorList>
            <person name="Korhonen P.K."/>
            <person name="Edoardo P."/>
            <person name="Giuseppe L.R."/>
            <person name="Gasser R.B."/>
        </authorList>
    </citation>
    <scope>NUCLEOTIDE SEQUENCE [LARGE SCALE GENOMIC DNA]</scope>
    <source>
        <strain evidence="2">ISS37</strain>
    </source>
</reference>
<keyword evidence="3" id="KW-1185">Reference proteome</keyword>
<evidence type="ECO:0000313" key="3">
    <source>
        <dbReference type="Proteomes" id="UP000054630"/>
    </source>
</evidence>
<dbReference type="Proteomes" id="UP000054630">
    <property type="component" value="Unassembled WGS sequence"/>
</dbReference>
<comment type="caution">
    <text evidence="2">The sequence shown here is derived from an EMBL/GenBank/DDBJ whole genome shotgun (WGS) entry which is preliminary data.</text>
</comment>
<accession>A0A0V0RRA7</accession>
<dbReference type="EMBL" id="JYDL01000096">
    <property type="protein sequence ID" value="KRX16994.1"/>
    <property type="molecule type" value="Genomic_DNA"/>
</dbReference>
<evidence type="ECO:0000256" key="1">
    <source>
        <dbReference type="SAM" id="MobiDB-lite"/>
    </source>
</evidence>
<protein>
    <submittedName>
        <fullName evidence="2">Uncharacterized protein</fullName>
    </submittedName>
</protein>